<keyword evidence="1" id="KW-0175">Coiled coil</keyword>
<evidence type="ECO:0000256" key="1">
    <source>
        <dbReference type="SAM" id="Coils"/>
    </source>
</evidence>
<evidence type="ECO:0000313" key="3">
    <source>
        <dbReference type="Proteomes" id="UP001201873"/>
    </source>
</evidence>
<dbReference type="EMBL" id="JALKFT010000026">
    <property type="protein sequence ID" value="MCK9878098.1"/>
    <property type="molecule type" value="Genomic_DNA"/>
</dbReference>
<organism evidence="2 3">
    <name type="scientific">Frankia umida</name>
    <dbReference type="NCBI Taxonomy" id="573489"/>
    <lineage>
        <taxon>Bacteria</taxon>
        <taxon>Bacillati</taxon>
        <taxon>Actinomycetota</taxon>
        <taxon>Actinomycetes</taxon>
        <taxon>Frankiales</taxon>
        <taxon>Frankiaceae</taxon>
        <taxon>Frankia</taxon>
    </lineage>
</organism>
<feature type="coiled-coil region" evidence="1">
    <location>
        <begin position="75"/>
        <end position="150"/>
    </location>
</feature>
<keyword evidence="3" id="KW-1185">Reference proteome</keyword>
<comment type="caution">
    <text evidence="2">The sequence shown here is derived from an EMBL/GenBank/DDBJ whole genome shotgun (WGS) entry which is preliminary data.</text>
</comment>
<protein>
    <submittedName>
        <fullName evidence="2">Uncharacterized protein</fullName>
    </submittedName>
</protein>
<proteinExistence type="predicted"/>
<sequence>MVLIVVNPGVLSAHLGLLLSTATRLGSAAVRITAAAARTAARADQNLAAHRARADAAAQARRLAEQVVRRAETGLTSATQAVEAARTALTQAQARTTRDEDGTLQPADTWAEQAALARAEAEIATARRALVRAQEELRWAVAALAEAERRLLFARSVHGRAGEQVAAASAVTGAITRFQEPATDASFLISVLIDVLDQYLGEAVFTRASAAASALNAAFDVDVGGAGDLLDIGDIGAVSRNLLDLSAGFGLGTATLAGSWTDEVGRRFHDRFAEPLVEHLRAIAHHATDVSTSIHGIEHDLSRDDPPESWEHD</sequence>
<accession>A0ABT0K2U2</accession>
<gene>
    <name evidence="2" type="ORF">MXD59_20375</name>
</gene>
<evidence type="ECO:0000313" key="2">
    <source>
        <dbReference type="EMBL" id="MCK9878098.1"/>
    </source>
</evidence>
<dbReference type="Proteomes" id="UP001201873">
    <property type="component" value="Unassembled WGS sequence"/>
</dbReference>
<dbReference type="RefSeq" id="WP_248826234.1">
    <property type="nucleotide sequence ID" value="NZ_JALKFT010000026.1"/>
</dbReference>
<reference evidence="2 3" key="1">
    <citation type="submission" date="2022-04" db="EMBL/GenBank/DDBJ databases">
        <title>Genome diversity in the genus Frankia.</title>
        <authorList>
            <person name="Carlos-Shanley C."/>
            <person name="Hahn D."/>
        </authorList>
    </citation>
    <scope>NUCLEOTIDE SEQUENCE [LARGE SCALE GENOMIC DNA]</scope>
    <source>
        <strain evidence="2 3">Ag45/Mut15</strain>
    </source>
</reference>
<name>A0ABT0K2U2_9ACTN</name>